<accession>A0ABV9L152</accession>
<protein>
    <submittedName>
        <fullName evidence="2">Uncharacterized protein</fullName>
    </submittedName>
</protein>
<evidence type="ECO:0000313" key="2">
    <source>
        <dbReference type="EMBL" id="MFC4675758.1"/>
    </source>
</evidence>
<reference evidence="3" key="1">
    <citation type="journal article" date="2019" name="Int. J. Syst. Evol. Microbiol.">
        <title>The Global Catalogue of Microorganisms (GCM) 10K type strain sequencing project: providing services to taxonomists for standard genome sequencing and annotation.</title>
        <authorList>
            <consortium name="The Broad Institute Genomics Platform"/>
            <consortium name="The Broad Institute Genome Sequencing Center for Infectious Disease"/>
            <person name="Wu L."/>
            <person name="Ma J."/>
        </authorList>
    </citation>
    <scope>NUCLEOTIDE SEQUENCE [LARGE SCALE GENOMIC DNA]</scope>
    <source>
        <strain evidence="3">CCUG 66188</strain>
    </source>
</reference>
<proteinExistence type="predicted"/>
<dbReference type="Proteomes" id="UP001596023">
    <property type="component" value="Unassembled WGS sequence"/>
</dbReference>
<keyword evidence="1" id="KW-0472">Membrane</keyword>
<feature type="transmembrane region" description="Helical" evidence="1">
    <location>
        <begin position="185"/>
        <end position="204"/>
    </location>
</feature>
<organism evidence="2 3">
    <name type="scientific">Dysgonomonas termitidis</name>
    <dbReference type="NCBI Taxonomy" id="1516126"/>
    <lineage>
        <taxon>Bacteria</taxon>
        <taxon>Pseudomonadati</taxon>
        <taxon>Bacteroidota</taxon>
        <taxon>Bacteroidia</taxon>
        <taxon>Bacteroidales</taxon>
        <taxon>Dysgonomonadaceae</taxon>
        <taxon>Dysgonomonas</taxon>
    </lineage>
</organism>
<keyword evidence="3" id="KW-1185">Reference proteome</keyword>
<sequence>MRYLTQILLLVLVIATLTGCETVANMFSYRYVTVAFVESLLNEEYDNAIDQMTVNRKDLGEANLDTLKLELADFRYHIVKKFGTELDYTFMKAEKMSSALTSDQASSAGTTDVYIQFSNEDYFGVFKVSFDEGYGKIKFINVLDIKKIIPSMFSFWLIGFIAILVPVLNVYAIVRIKRSDLKRKWIKYIAVICLNVPTITYSAINGFSFQLLQFQVLFGFGFSLMGYLNCAWTIGVPIGGLFWLWRLNERKRLRYEPDTAYTEDIEQKFPSE</sequence>
<comment type="caution">
    <text evidence="2">The sequence shown here is derived from an EMBL/GenBank/DDBJ whole genome shotgun (WGS) entry which is preliminary data.</text>
</comment>
<dbReference type="RefSeq" id="WP_379999287.1">
    <property type="nucleotide sequence ID" value="NZ_JBHSGN010000117.1"/>
</dbReference>
<name>A0ABV9L152_9BACT</name>
<evidence type="ECO:0000256" key="1">
    <source>
        <dbReference type="SAM" id="Phobius"/>
    </source>
</evidence>
<dbReference type="EMBL" id="JBHSGN010000117">
    <property type="protein sequence ID" value="MFC4675758.1"/>
    <property type="molecule type" value="Genomic_DNA"/>
</dbReference>
<feature type="transmembrane region" description="Helical" evidence="1">
    <location>
        <begin position="153"/>
        <end position="173"/>
    </location>
</feature>
<evidence type="ECO:0000313" key="3">
    <source>
        <dbReference type="Proteomes" id="UP001596023"/>
    </source>
</evidence>
<feature type="transmembrane region" description="Helical" evidence="1">
    <location>
        <begin position="224"/>
        <end position="245"/>
    </location>
</feature>
<keyword evidence="1" id="KW-1133">Transmembrane helix</keyword>
<gene>
    <name evidence="2" type="ORF">ACFO6W_18895</name>
</gene>
<dbReference type="PROSITE" id="PS51257">
    <property type="entry name" value="PROKAR_LIPOPROTEIN"/>
    <property type="match status" value="1"/>
</dbReference>
<keyword evidence="1" id="KW-0812">Transmembrane</keyword>